<dbReference type="Pfam" id="PF03023">
    <property type="entry name" value="MurJ"/>
    <property type="match status" value="1"/>
</dbReference>
<dbReference type="GO" id="GO:0015648">
    <property type="term" value="F:lipid-linked peptidoglycan transporter activity"/>
    <property type="evidence" value="ECO:0007669"/>
    <property type="project" value="TreeGrafter"/>
</dbReference>
<feature type="transmembrane region" description="Helical" evidence="8">
    <location>
        <begin position="71"/>
        <end position="91"/>
    </location>
</feature>
<evidence type="ECO:0000256" key="6">
    <source>
        <dbReference type="ARBA" id="ARBA00022989"/>
    </source>
</evidence>
<protein>
    <submittedName>
        <fullName evidence="9">Lipid II flippase MurJ</fullName>
    </submittedName>
</protein>
<gene>
    <name evidence="9" type="primary">murJ_13</name>
    <name evidence="9" type="ORF">SDC9_145601</name>
</gene>
<dbReference type="GO" id="GO:0008360">
    <property type="term" value="P:regulation of cell shape"/>
    <property type="evidence" value="ECO:0007669"/>
    <property type="project" value="UniProtKB-KW"/>
</dbReference>
<keyword evidence="3 8" id="KW-0812">Transmembrane</keyword>
<dbReference type="GO" id="GO:0005886">
    <property type="term" value="C:plasma membrane"/>
    <property type="evidence" value="ECO:0007669"/>
    <property type="project" value="UniProtKB-SubCell"/>
</dbReference>
<accession>A0A645EAD1</accession>
<dbReference type="PANTHER" id="PTHR47019:SF1">
    <property type="entry name" value="LIPID II FLIPPASE MURJ"/>
    <property type="match status" value="1"/>
</dbReference>
<keyword evidence="7 8" id="KW-0472">Membrane</keyword>
<evidence type="ECO:0000256" key="4">
    <source>
        <dbReference type="ARBA" id="ARBA00022960"/>
    </source>
</evidence>
<dbReference type="AlphaFoldDB" id="A0A645EAD1"/>
<organism evidence="9">
    <name type="scientific">bioreactor metagenome</name>
    <dbReference type="NCBI Taxonomy" id="1076179"/>
    <lineage>
        <taxon>unclassified sequences</taxon>
        <taxon>metagenomes</taxon>
        <taxon>ecological metagenomes</taxon>
    </lineage>
</organism>
<feature type="transmembrane region" description="Helical" evidence="8">
    <location>
        <begin position="118"/>
        <end position="140"/>
    </location>
</feature>
<reference evidence="9" key="1">
    <citation type="submission" date="2019-08" db="EMBL/GenBank/DDBJ databases">
        <authorList>
            <person name="Kucharzyk K."/>
            <person name="Murdoch R.W."/>
            <person name="Higgins S."/>
            <person name="Loffler F."/>
        </authorList>
    </citation>
    <scope>NUCLEOTIDE SEQUENCE</scope>
</reference>
<feature type="transmembrane region" description="Helical" evidence="8">
    <location>
        <begin position="185"/>
        <end position="205"/>
    </location>
</feature>
<evidence type="ECO:0000256" key="7">
    <source>
        <dbReference type="ARBA" id="ARBA00023136"/>
    </source>
</evidence>
<evidence type="ECO:0000256" key="2">
    <source>
        <dbReference type="ARBA" id="ARBA00022475"/>
    </source>
</evidence>
<evidence type="ECO:0000256" key="8">
    <source>
        <dbReference type="SAM" id="Phobius"/>
    </source>
</evidence>
<feature type="transmembrane region" description="Helical" evidence="8">
    <location>
        <begin position="31"/>
        <end position="51"/>
    </location>
</feature>
<sequence length="206" mass="23038">MQIVIQIPSLFKKGYFFRPDFSFKSEGMKKIIFLMLPVMVSTWVQPINIFINQKFASRLFEGSGVTAINYANTIYTITVGVFVLSVANVIFPRLSRLATNEESGAYVKTIGQTLKSTMYLLIPMTAGLISLSTPLIRLVYERNSFTPFATEITSKALVFLSIGMLGFGFQTILNRAYYSMQNGKIPMLSGAIAIATNAIFVRFAYR</sequence>
<dbReference type="PANTHER" id="PTHR47019">
    <property type="entry name" value="LIPID II FLIPPASE MURJ"/>
    <property type="match status" value="1"/>
</dbReference>
<evidence type="ECO:0000313" key="9">
    <source>
        <dbReference type="EMBL" id="MPM98415.1"/>
    </source>
</evidence>
<name>A0A645EAD1_9ZZZZ</name>
<feature type="transmembrane region" description="Helical" evidence="8">
    <location>
        <begin position="152"/>
        <end position="173"/>
    </location>
</feature>
<dbReference type="GO" id="GO:0034204">
    <property type="term" value="P:lipid translocation"/>
    <property type="evidence" value="ECO:0007669"/>
    <property type="project" value="TreeGrafter"/>
</dbReference>
<proteinExistence type="predicted"/>
<evidence type="ECO:0000256" key="5">
    <source>
        <dbReference type="ARBA" id="ARBA00022984"/>
    </source>
</evidence>
<keyword evidence="5" id="KW-0573">Peptidoglycan synthesis</keyword>
<dbReference type="EMBL" id="VSSQ01044585">
    <property type="protein sequence ID" value="MPM98415.1"/>
    <property type="molecule type" value="Genomic_DNA"/>
</dbReference>
<evidence type="ECO:0000256" key="3">
    <source>
        <dbReference type="ARBA" id="ARBA00022692"/>
    </source>
</evidence>
<evidence type="ECO:0000256" key="1">
    <source>
        <dbReference type="ARBA" id="ARBA00004651"/>
    </source>
</evidence>
<dbReference type="InterPro" id="IPR051050">
    <property type="entry name" value="Lipid_II_flippase_MurJ/MviN"/>
</dbReference>
<dbReference type="GO" id="GO:0009252">
    <property type="term" value="P:peptidoglycan biosynthetic process"/>
    <property type="evidence" value="ECO:0007669"/>
    <property type="project" value="UniProtKB-KW"/>
</dbReference>
<comment type="caution">
    <text evidence="9">The sequence shown here is derived from an EMBL/GenBank/DDBJ whole genome shotgun (WGS) entry which is preliminary data.</text>
</comment>
<comment type="subcellular location">
    <subcellularLocation>
        <location evidence="1">Cell membrane</location>
        <topology evidence="1">Multi-pass membrane protein</topology>
    </subcellularLocation>
</comment>
<keyword evidence="6 8" id="KW-1133">Transmembrane helix</keyword>
<dbReference type="InterPro" id="IPR004268">
    <property type="entry name" value="MurJ"/>
</dbReference>
<keyword evidence="2" id="KW-1003">Cell membrane</keyword>
<keyword evidence="4" id="KW-0133">Cell shape</keyword>